<feature type="transmembrane region" description="Helical" evidence="1">
    <location>
        <begin position="138"/>
        <end position="163"/>
    </location>
</feature>
<sequence>MTTVTTGRHPNPAYAGTGRLIRLALRRDRVQVPVWLVAFAVVYAVSVWSLKDLYPTSNDLHLIAVSSAVSPVVLATNGLVSGDSLGAVVAAQALLFLALAAGLMNSMMVVRHTRQNEETGRAELVGAAVVGRRAMLTAALLVALATDVVLVVLIAAISAAFGLPVGGSVAIGAATGAAGLAFAGIGAVTAQVTQGSRAANGLAGAALGLSFLLRAVGDSTGSVDESGVRVTSSWPSWLTPIGWAQQVRPFDTDNWWVFAIFAVFLVATVWLAYALTGRRDHGAGLVQPRPGPPRAAPRLPTALGFAWRMQRTTLLWWALGIAVLAATYGSVADEMDNFLDEGGAVADMMTQLGGGAEALTDAYFAVIFLMMSFFTAAYAVQSVLRMHGEEASGRVEPLLSTALSRTRWMLSHIAVVVGGIVVLHVILGVVVAITYGIAIGDLGGPLGSLLPAALAFVPAVLLVAATAILCVGALPHRAGSVAWGLFAVWMLIGQIGPLLNLPQWVMDLSPFVHVPALPAADLRALPLIVLTVVAVLLAAAGVAALRRRDIAVQ</sequence>
<feature type="transmembrane region" description="Helical" evidence="1">
    <location>
        <begin position="314"/>
        <end position="331"/>
    </location>
</feature>
<dbReference type="Proteomes" id="UP001275440">
    <property type="component" value="Unassembled WGS sequence"/>
</dbReference>
<evidence type="ECO:0000313" key="2">
    <source>
        <dbReference type="EMBL" id="MDV2474668.1"/>
    </source>
</evidence>
<dbReference type="EMBL" id="WBMO01000001">
    <property type="protein sequence ID" value="MDV2474668.1"/>
    <property type="molecule type" value="Genomic_DNA"/>
</dbReference>
<proteinExistence type="predicted"/>
<feature type="transmembrane region" description="Helical" evidence="1">
    <location>
        <begin position="362"/>
        <end position="380"/>
    </location>
</feature>
<keyword evidence="1" id="KW-0812">Transmembrane</keyword>
<feature type="transmembrane region" description="Helical" evidence="1">
    <location>
        <begin position="169"/>
        <end position="190"/>
    </location>
</feature>
<organism evidence="2 3">
    <name type="scientific">Rhodococcus zopfii</name>
    <dbReference type="NCBI Taxonomy" id="43772"/>
    <lineage>
        <taxon>Bacteria</taxon>
        <taxon>Bacillati</taxon>
        <taxon>Actinomycetota</taxon>
        <taxon>Actinomycetes</taxon>
        <taxon>Mycobacteriales</taxon>
        <taxon>Nocardiaceae</taxon>
        <taxon>Rhodococcus</taxon>
    </lineage>
</organism>
<comment type="caution">
    <text evidence="2">The sequence shown here is derived from an EMBL/GenBank/DDBJ whole genome shotgun (WGS) entry which is preliminary data.</text>
</comment>
<feature type="transmembrane region" description="Helical" evidence="1">
    <location>
        <begin position="449"/>
        <end position="474"/>
    </location>
</feature>
<name>A0ABU3WMJ7_9NOCA</name>
<reference evidence="2 3" key="1">
    <citation type="submission" date="2019-10" db="EMBL/GenBank/DDBJ databases">
        <title>Draft Genome Assembly of Rhodococcus zopfii DSM44189.</title>
        <authorList>
            <person name="Sutton J.M."/>
            <person name="Akob D.M."/>
            <person name="Bushman T.J."/>
        </authorList>
    </citation>
    <scope>NUCLEOTIDE SEQUENCE [LARGE SCALE GENOMIC DNA]</scope>
    <source>
        <strain evidence="2 3">DSM 44189</strain>
    </source>
</reference>
<keyword evidence="3" id="KW-1185">Reference proteome</keyword>
<keyword evidence="1" id="KW-0472">Membrane</keyword>
<feature type="transmembrane region" description="Helical" evidence="1">
    <location>
        <begin position="197"/>
        <end position="216"/>
    </location>
</feature>
<feature type="transmembrane region" description="Helical" evidence="1">
    <location>
        <begin position="524"/>
        <end position="545"/>
    </location>
</feature>
<feature type="transmembrane region" description="Helical" evidence="1">
    <location>
        <begin position="86"/>
        <end position="104"/>
    </location>
</feature>
<evidence type="ECO:0000256" key="1">
    <source>
        <dbReference type="SAM" id="Phobius"/>
    </source>
</evidence>
<evidence type="ECO:0000313" key="3">
    <source>
        <dbReference type="Proteomes" id="UP001275440"/>
    </source>
</evidence>
<feature type="transmembrane region" description="Helical" evidence="1">
    <location>
        <begin position="481"/>
        <end position="504"/>
    </location>
</feature>
<protein>
    <submittedName>
        <fullName evidence="2">Anibiotic ABC transporter</fullName>
    </submittedName>
</protein>
<feature type="transmembrane region" description="Helical" evidence="1">
    <location>
        <begin position="255"/>
        <end position="275"/>
    </location>
</feature>
<feature type="transmembrane region" description="Helical" evidence="1">
    <location>
        <begin position="413"/>
        <end position="437"/>
    </location>
</feature>
<feature type="transmembrane region" description="Helical" evidence="1">
    <location>
        <begin position="32"/>
        <end position="50"/>
    </location>
</feature>
<keyword evidence="1" id="KW-1133">Transmembrane helix</keyword>
<accession>A0ABU3WMJ7</accession>
<gene>
    <name evidence="2" type="ORF">F8M49_03145</name>
</gene>